<gene>
    <name evidence="1" type="ORF">BXY75_1051</name>
</gene>
<sequence>MKIKKHDNYIILQDERDDINDFVSYLERIVPAKYADDNLVIDLIKYTSLELTQLLLLLKLSNYHRSTKHSFVIVNDTIDVDDIPMEMIVVPTLLEAGDIVEMEEIERDLGF</sequence>
<keyword evidence="2" id="KW-1185">Reference proteome</keyword>
<accession>A0A3L9YUJ1</accession>
<comment type="caution">
    <text evidence="1">The sequence shown here is derived from an EMBL/GenBank/DDBJ whole genome shotgun (WGS) entry which is preliminary data.</text>
</comment>
<dbReference type="Proteomes" id="UP000271339">
    <property type="component" value="Unassembled WGS sequence"/>
</dbReference>
<reference evidence="1 2" key="1">
    <citation type="submission" date="2018-10" db="EMBL/GenBank/DDBJ databases">
        <title>Genomic Encyclopedia of Archaeal and Bacterial Type Strains, Phase II (KMG-II): from individual species to whole genera.</title>
        <authorList>
            <person name="Goeker M."/>
        </authorList>
    </citation>
    <scope>NUCLEOTIDE SEQUENCE [LARGE SCALE GENOMIC DNA]</scope>
    <source>
        <strain evidence="1 2">DSM 23424</strain>
    </source>
</reference>
<dbReference type="EMBL" id="REFC01000012">
    <property type="protein sequence ID" value="RMA64183.1"/>
    <property type="molecule type" value="Genomic_DNA"/>
</dbReference>
<proteinExistence type="predicted"/>
<evidence type="ECO:0000313" key="1">
    <source>
        <dbReference type="EMBL" id="RMA64183.1"/>
    </source>
</evidence>
<dbReference type="OrthoDB" id="1442602at2"/>
<organism evidence="1 2">
    <name type="scientific">Ulvibacter antarcticus</name>
    <dbReference type="NCBI Taxonomy" id="442714"/>
    <lineage>
        <taxon>Bacteria</taxon>
        <taxon>Pseudomonadati</taxon>
        <taxon>Bacteroidota</taxon>
        <taxon>Flavobacteriia</taxon>
        <taxon>Flavobacteriales</taxon>
        <taxon>Flavobacteriaceae</taxon>
        <taxon>Ulvibacter</taxon>
    </lineage>
</organism>
<dbReference type="AlphaFoldDB" id="A0A3L9YUJ1"/>
<name>A0A3L9YUJ1_9FLAO</name>
<dbReference type="RefSeq" id="WP_121906654.1">
    <property type="nucleotide sequence ID" value="NZ_REFC01000012.1"/>
</dbReference>
<protein>
    <submittedName>
        <fullName evidence="1">Uncharacterized protein</fullName>
    </submittedName>
</protein>
<evidence type="ECO:0000313" key="2">
    <source>
        <dbReference type="Proteomes" id="UP000271339"/>
    </source>
</evidence>